<reference evidence="1" key="2">
    <citation type="submission" date="2020-11" db="EMBL/GenBank/DDBJ databases">
        <authorList>
            <person name="McCartney M.A."/>
            <person name="Auch B."/>
            <person name="Kono T."/>
            <person name="Mallez S."/>
            <person name="Becker A."/>
            <person name="Gohl D.M."/>
            <person name="Silverstein K.A.T."/>
            <person name="Koren S."/>
            <person name="Bechman K.B."/>
            <person name="Herman A."/>
            <person name="Abrahante J.E."/>
            <person name="Garbe J."/>
        </authorList>
    </citation>
    <scope>NUCLEOTIDE SEQUENCE</scope>
    <source>
        <strain evidence="1">Duluth1</strain>
        <tissue evidence="1">Whole animal</tissue>
    </source>
</reference>
<comment type="caution">
    <text evidence="1">The sequence shown here is derived from an EMBL/GenBank/DDBJ whole genome shotgun (WGS) entry which is preliminary data.</text>
</comment>
<protein>
    <submittedName>
        <fullName evidence="1">Uncharacterized protein</fullName>
    </submittedName>
</protein>
<reference evidence="1" key="1">
    <citation type="journal article" date="2019" name="bioRxiv">
        <title>The Genome of the Zebra Mussel, Dreissena polymorpha: A Resource for Invasive Species Research.</title>
        <authorList>
            <person name="McCartney M.A."/>
            <person name="Auch B."/>
            <person name="Kono T."/>
            <person name="Mallez S."/>
            <person name="Zhang Y."/>
            <person name="Obille A."/>
            <person name="Becker A."/>
            <person name="Abrahante J.E."/>
            <person name="Garbe J."/>
            <person name="Badalamenti J.P."/>
            <person name="Herman A."/>
            <person name="Mangelson H."/>
            <person name="Liachko I."/>
            <person name="Sullivan S."/>
            <person name="Sone E.D."/>
            <person name="Koren S."/>
            <person name="Silverstein K.A.T."/>
            <person name="Beckman K.B."/>
            <person name="Gohl D.M."/>
        </authorList>
    </citation>
    <scope>NUCLEOTIDE SEQUENCE</scope>
    <source>
        <strain evidence="1">Duluth1</strain>
        <tissue evidence="1">Whole animal</tissue>
    </source>
</reference>
<gene>
    <name evidence="1" type="ORF">DPMN_074940</name>
</gene>
<evidence type="ECO:0000313" key="2">
    <source>
        <dbReference type="Proteomes" id="UP000828390"/>
    </source>
</evidence>
<dbReference type="EMBL" id="JAIWYP010000015">
    <property type="protein sequence ID" value="KAH3699978.1"/>
    <property type="molecule type" value="Genomic_DNA"/>
</dbReference>
<organism evidence="1 2">
    <name type="scientific">Dreissena polymorpha</name>
    <name type="common">Zebra mussel</name>
    <name type="synonym">Mytilus polymorpha</name>
    <dbReference type="NCBI Taxonomy" id="45954"/>
    <lineage>
        <taxon>Eukaryota</taxon>
        <taxon>Metazoa</taxon>
        <taxon>Spiralia</taxon>
        <taxon>Lophotrochozoa</taxon>
        <taxon>Mollusca</taxon>
        <taxon>Bivalvia</taxon>
        <taxon>Autobranchia</taxon>
        <taxon>Heteroconchia</taxon>
        <taxon>Euheterodonta</taxon>
        <taxon>Imparidentia</taxon>
        <taxon>Neoheterodontei</taxon>
        <taxon>Myida</taxon>
        <taxon>Dreissenoidea</taxon>
        <taxon>Dreissenidae</taxon>
        <taxon>Dreissena</taxon>
    </lineage>
</organism>
<name>A0A9D4BM14_DREPO</name>
<evidence type="ECO:0000313" key="1">
    <source>
        <dbReference type="EMBL" id="KAH3699978.1"/>
    </source>
</evidence>
<proteinExistence type="predicted"/>
<keyword evidence="2" id="KW-1185">Reference proteome</keyword>
<dbReference type="Proteomes" id="UP000828390">
    <property type="component" value="Unassembled WGS sequence"/>
</dbReference>
<dbReference type="AlphaFoldDB" id="A0A9D4BM14"/>
<accession>A0A9D4BM14</accession>
<sequence>MVGRSLLSGFVSRLLQNPDIPRLKEKRLSVADALEKVTFFVLVAVNCSSLLITNLTFVEDFW</sequence>